<dbReference type="InterPro" id="IPR000121">
    <property type="entry name" value="PEP_util_C"/>
</dbReference>
<dbReference type="PANTHER" id="PTHR46244:SF3">
    <property type="entry name" value="PHOSPHOENOLPYRUVATE-PROTEIN PHOSPHOTRANSFERASE"/>
    <property type="match status" value="1"/>
</dbReference>
<dbReference type="InterPro" id="IPR036637">
    <property type="entry name" value="Phosphohistidine_dom_sf"/>
</dbReference>
<dbReference type="PANTHER" id="PTHR46244">
    <property type="entry name" value="PHOSPHOENOLPYRUVATE-PROTEIN PHOSPHOTRANSFERASE"/>
    <property type="match status" value="1"/>
</dbReference>
<dbReference type="InterPro" id="IPR024692">
    <property type="entry name" value="PTS_EI"/>
</dbReference>
<evidence type="ECO:0000256" key="4">
    <source>
        <dbReference type="ARBA" id="ARBA00022679"/>
    </source>
</evidence>
<reference evidence="13 14" key="1">
    <citation type="journal article" date="2008" name="Int. J. Syst. Evol. Microbiol.">
        <title>Tessaracoccus flavescens sp. nov., isolated from marine sediment.</title>
        <authorList>
            <person name="Lee D.W."/>
            <person name="Lee S.D."/>
        </authorList>
    </citation>
    <scope>NUCLEOTIDE SEQUENCE [LARGE SCALE GENOMIC DNA]</scope>
    <source>
        <strain evidence="13 14">T21</strain>
    </source>
</reference>
<comment type="subcellular location">
    <subcellularLocation>
        <location evidence="9">Cytoplasm</location>
    </subcellularLocation>
</comment>
<dbReference type="InterPro" id="IPR023151">
    <property type="entry name" value="PEP_util_CS"/>
</dbReference>
<accession>A0ABY8PUV9</accession>
<dbReference type="Gene3D" id="3.20.20.60">
    <property type="entry name" value="Phosphoenolpyruvate-binding domains"/>
    <property type="match status" value="1"/>
</dbReference>
<protein>
    <recommendedName>
        <fullName evidence="3 9">Phosphoenolpyruvate-protein phosphotransferase</fullName>
        <ecNumber evidence="9">2.7.3.9</ecNumber>
    </recommendedName>
    <alternativeName>
        <fullName evidence="8 9">Phosphotransferase system, enzyme I</fullName>
    </alternativeName>
</protein>
<proteinExistence type="inferred from homology"/>
<dbReference type="PROSITE" id="PS00742">
    <property type="entry name" value="PEP_ENZYMES_2"/>
    <property type="match status" value="1"/>
</dbReference>
<dbReference type="EC" id="2.7.3.9" evidence="9"/>
<evidence type="ECO:0000256" key="8">
    <source>
        <dbReference type="ARBA" id="ARBA00033235"/>
    </source>
</evidence>
<dbReference type="PRINTS" id="PR01736">
    <property type="entry name" value="PHPHTRNFRASE"/>
</dbReference>
<feature type="domain" description="Phosphotransferase system enzyme I N-terminal" evidence="12">
    <location>
        <begin position="7"/>
        <end position="125"/>
    </location>
</feature>
<keyword evidence="9" id="KW-0963">Cytoplasm</keyword>
<sequence length="555" mass="57420">MVANTVQGTGVVEGFAYGPVAWTRPAPVAPPAGGIVPEDGRGAEETRFQAAVEVVAARFAARAEAADGAASEVMEASAALARDRGWVRSATRSIRQGATAETATTVAIGGFIEQLAQLGGRMAERTTDLADIRARIVAELMGLPEPGVPRPTHPVVLLADDLAPADTAGLDPSVVLAIVTRRGGPTSHTAIIARQLGIPCIVAAGSLADIGEHEQVLVDGAHGVVTRSPDPDASAELVARDNALRAEIRAWRGPATTRDGAAIRLLANVQDGAGARTAAAESAAEGVGLFRTELCFLTAQNQPTVEEQAGLYAEVFAAFADGRVVVRTLDAGSDKPVPFVHHAQEDNPALGVRGIRLGRSNPDLMVGQLDAIARAARDSGAVDPHVMAPMVSTVDEAAEFASQCRERGLVPGIMVEVPAVALMAEEFLQVVDFFSIGTNDLTQYTMAADRTSGDLAALTTAWQPAVLRLIARTSAAGMRAGKPVGVCGEAAADPLLACVLTGMGITSLSMAYSAIPAVGVRLGKVTLEQCRSAAARVVEARTDVEAREVAEGLLR</sequence>
<dbReference type="Gene3D" id="1.10.274.10">
    <property type="entry name" value="PtsI, HPr-binding domain"/>
    <property type="match status" value="1"/>
</dbReference>
<evidence type="ECO:0000313" key="14">
    <source>
        <dbReference type="Proteomes" id="UP001244136"/>
    </source>
</evidence>
<evidence type="ECO:0000256" key="9">
    <source>
        <dbReference type="PIRNR" id="PIRNR000732"/>
    </source>
</evidence>
<dbReference type="PROSITE" id="PS00370">
    <property type="entry name" value="PEP_ENZYMES_PHOS_SITE"/>
    <property type="match status" value="1"/>
</dbReference>
<dbReference type="InterPro" id="IPR018274">
    <property type="entry name" value="PEP_util_AS"/>
</dbReference>
<keyword evidence="7 9" id="KW-0460">Magnesium</keyword>
<dbReference type="InterPro" id="IPR036618">
    <property type="entry name" value="PtsI_HPr-bd_sf"/>
</dbReference>
<keyword evidence="14" id="KW-1185">Reference proteome</keyword>
<name>A0ABY8PUV9_9ACTN</name>
<dbReference type="InterPro" id="IPR040442">
    <property type="entry name" value="Pyrv_kinase-like_dom_sf"/>
</dbReference>
<evidence type="ECO:0000256" key="1">
    <source>
        <dbReference type="ARBA" id="ARBA00001946"/>
    </source>
</evidence>
<dbReference type="PIRSF" id="PIRSF000732">
    <property type="entry name" value="PTS_enzyme_I"/>
    <property type="match status" value="1"/>
</dbReference>
<dbReference type="Gene3D" id="3.50.30.10">
    <property type="entry name" value="Phosphohistidine domain"/>
    <property type="match status" value="1"/>
</dbReference>
<dbReference type="EMBL" id="CP123967">
    <property type="protein sequence ID" value="WGT46221.1"/>
    <property type="molecule type" value="Genomic_DNA"/>
</dbReference>
<keyword evidence="4 9" id="KW-0808">Transferase</keyword>
<comment type="similarity">
    <text evidence="2 9">Belongs to the PEP-utilizing enzyme family.</text>
</comment>
<evidence type="ECO:0000256" key="2">
    <source>
        <dbReference type="ARBA" id="ARBA00007837"/>
    </source>
</evidence>
<dbReference type="Pfam" id="PF05524">
    <property type="entry name" value="PEP-utilisers_N"/>
    <property type="match status" value="1"/>
</dbReference>
<keyword evidence="9" id="KW-0598">Phosphotransferase system</keyword>
<evidence type="ECO:0000256" key="7">
    <source>
        <dbReference type="ARBA" id="ARBA00022842"/>
    </source>
</evidence>
<organism evidence="13 14">
    <name type="scientific">Tessaracoccus lacteus</name>
    <dbReference type="NCBI Taxonomy" id="3041766"/>
    <lineage>
        <taxon>Bacteria</taxon>
        <taxon>Bacillati</taxon>
        <taxon>Actinomycetota</taxon>
        <taxon>Actinomycetes</taxon>
        <taxon>Propionibacteriales</taxon>
        <taxon>Propionibacteriaceae</taxon>
        <taxon>Tessaracoccus</taxon>
    </lineage>
</organism>
<dbReference type="Pfam" id="PF00391">
    <property type="entry name" value="PEP-utilizers"/>
    <property type="match status" value="1"/>
</dbReference>
<dbReference type="InterPro" id="IPR015813">
    <property type="entry name" value="Pyrv/PenolPyrv_kinase-like_dom"/>
</dbReference>
<feature type="domain" description="PEP-utilising enzyme mobile" evidence="10">
    <location>
        <begin position="153"/>
        <end position="223"/>
    </location>
</feature>
<evidence type="ECO:0000313" key="13">
    <source>
        <dbReference type="EMBL" id="WGT46221.1"/>
    </source>
</evidence>
<dbReference type="SUPFAM" id="SSF47831">
    <property type="entry name" value="Enzyme I of the PEP:sugar phosphotransferase system HPr-binding (sub)domain"/>
    <property type="match status" value="1"/>
</dbReference>
<dbReference type="InterPro" id="IPR008279">
    <property type="entry name" value="PEP-util_enz_mobile_dom"/>
</dbReference>
<dbReference type="SUPFAM" id="SSF51621">
    <property type="entry name" value="Phosphoenolpyruvate/pyruvate domain"/>
    <property type="match status" value="1"/>
</dbReference>
<evidence type="ECO:0000259" key="11">
    <source>
        <dbReference type="Pfam" id="PF02896"/>
    </source>
</evidence>
<evidence type="ECO:0000259" key="12">
    <source>
        <dbReference type="Pfam" id="PF05524"/>
    </source>
</evidence>
<dbReference type="InterPro" id="IPR008731">
    <property type="entry name" value="PTS_EIN"/>
</dbReference>
<keyword evidence="5 9" id="KW-0479">Metal-binding</keyword>
<comment type="catalytic activity">
    <reaction evidence="9">
        <text>L-histidyl-[protein] + phosphoenolpyruvate = N(pros)-phospho-L-histidyl-[protein] + pyruvate</text>
        <dbReference type="Rhea" id="RHEA:23880"/>
        <dbReference type="Rhea" id="RHEA-COMP:9745"/>
        <dbReference type="Rhea" id="RHEA-COMP:9746"/>
        <dbReference type="ChEBI" id="CHEBI:15361"/>
        <dbReference type="ChEBI" id="CHEBI:29979"/>
        <dbReference type="ChEBI" id="CHEBI:58702"/>
        <dbReference type="ChEBI" id="CHEBI:64837"/>
        <dbReference type="EC" id="2.7.3.9"/>
    </reaction>
</comment>
<dbReference type="Proteomes" id="UP001244136">
    <property type="component" value="Chromosome"/>
</dbReference>
<dbReference type="RefSeq" id="WP_281144033.1">
    <property type="nucleotide sequence ID" value="NZ_CP123967.1"/>
</dbReference>
<comment type="cofactor">
    <cofactor evidence="1 9">
        <name>Mg(2+)</name>
        <dbReference type="ChEBI" id="CHEBI:18420"/>
    </cofactor>
</comment>
<dbReference type="InterPro" id="IPR050499">
    <property type="entry name" value="PEP-utilizing_PTS_enzyme"/>
</dbReference>
<dbReference type="SUPFAM" id="SSF52009">
    <property type="entry name" value="Phosphohistidine domain"/>
    <property type="match status" value="1"/>
</dbReference>
<comment type="function">
    <text evidence="9">General (non sugar-specific) component of the phosphoenolpyruvate-dependent sugar phosphotransferase system (sugar PTS). This major carbohydrate active-transport system catalyzes the phosphorylation of incoming sugar substrates concomitantly with their translocation across the cell membrane. Enzyme I transfers the phosphoryl group from phosphoenolpyruvate (PEP) to the phosphoryl carrier protein (HPr).</text>
</comment>
<gene>
    <name evidence="13" type="ORF">QH948_08595</name>
</gene>
<evidence type="ECO:0000256" key="6">
    <source>
        <dbReference type="ARBA" id="ARBA00022777"/>
    </source>
</evidence>
<feature type="domain" description="PEP-utilising enzyme C-terminal" evidence="11">
    <location>
        <begin position="254"/>
        <end position="522"/>
    </location>
</feature>
<dbReference type="Pfam" id="PF02896">
    <property type="entry name" value="PEP-utilizers_C"/>
    <property type="match status" value="1"/>
</dbReference>
<evidence type="ECO:0000259" key="10">
    <source>
        <dbReference type="Pfam" id="PF00391"/>
    </source>
</evidence>
<keyword evidence="6 9" id="KW-0418">Kinase</keyword>
<evidence type="ECO:0000256" key="5">
    <source>
        <dbReference type="ARBA" id="ARBA00022723"/>
    </source>
</evidence>
<keyword evidence="9" id="KW-0813">Transport</keyword>
<evidence type="ECO:0000256" key="3">
    <source>
        <dbReference type="ARBA" id="ARBA00016544"/>
    </source>
</evidence>
<keyword evidence="9" id="KW-0762">Sugar transport</keyword>